<organism evidence="6 7">
    <name type="scientific">Shewanella gelidii</name>
    <dbReference type="NCBI Taxonomy" id="1642821"/>
    <lineage>
        <taxon>Bacteria</taxon>
        <taxon>Pseudomonadati</taxon>
        <taxon>Pseudomonadota</taxon>
        <taxon>Gammaproteobacteria</taxon>
        <taxon>Alteromonadales</taxon>
        <taxon>Shewanellaceae</taxon>
        <taxon>Shewanella</taxon>
    </lineage>
</organism>
<dbReference type="InterPro" id="IPR051044">
    <property type="entry name" value="MAG_DAG_Lipase"/>
</dbReference>
<reference evidence="6" key="1">
    <citation type="journal article" date="2014" name="Int. J. Syst. Evol. Microbiol.">
        <title>Complete genome sequence of Corynebacterium casei LMG S-19264T (=DSM 44701T), isolated from a smear-ripened cheese.</title>
        <authorList>
            <consortium name="US DOE Joint Genome Institute (JGI-PGF)"/>
            <person name="Walter F."/>
            <person name="Albersmeier A."/>
            <person name="Kalinowski J."/>
            <person name="Ruckert C."/>
        </authorList>
    </citation>
    <scope>NUCLEOTIDE SEQUENCE</scope>
    <source>
        <strain evidence="6">JCM 30804</strain>
    </source>
</reference>
<dbReference type="InterPro" id="IPR022742">
    <property type="entry name" value="Hydrolase_4"/>
</dbReference>
<comment type="catalytic activity">
    <reaction evidence="1">
        <text>Hydrolyzes glycerol monoesters of long-chain fatty acids.</text>
        <dbReference type="EC" id="3.1.1.23"/>
    </reaction>
</comment>
<keyword evidence="7" id="KW-1185">Reference proteome</keyword>
<evidence type="ECO:0000313" key="6">
    <source>
        <dbReference type="EMBL" id="GGI73726.1"/>
    </source>
</evidence>
<protein>
    <recommendedName>
        <fullName evidence="4">Monoacylglycerol lipase</fullName>
        <ecNumber evidence="3">3.1.1.23</ecNumber>
    </recommendedName>
</protein>
<dbReference type="InterPro" id="IPR029058">
    <property type="entry name" value="AB_hydrolase_fold"/>
</dbReference>
<dbReference type="PANTHER" id="PTHR11614">
    <property type="entry name" value="PHOSPHOLIPASE-RELATED"/>
    <property type="match status" value="1"/>
</dbReference>
<dbReference type="Pfam" id="PF12146">
    <property type="entry name" value="Hydrolase_4"/>
    <property type="match status" value="1"/>
</dbReference>
<comment type="caution">
    <text evidence="6">The sequence shown here is derived from an EMBL/GenBank/DDBJ whole genome shotgun (WGS) entry which is preliminary data.</text>
</comment>
<sequence length="295" mass="33045">MKRHSGSFTHIHGKTQQYQVWLPQQPVQGVILIVHGLAEHSGRYMNLVNRFVPQGYAVYGFDHLGHGLSDGPRVYIDDFSQFVAGLDQMVDRVSEQHPQQPIILFGHSMGGLITSYYLSIYQHKVSAAILSAPAIEAPFKVTPLMKGAARIAAKLFPRAKIGKLELTSISRTPEVIDKYLLDPLVTSDGITIKLGYEIIRAMDFVRNRASKIALPLLVLQGTHDKLVNPQGADTLIRCVTSPVKVLKSYKGLYHELIHEPEREIVFNDMEVWLDQLFGHQSQALSSPFDNVRRIG</sequence>
<feature type="domain" description="Serine aminopeptidase S33" evidence="5">
    <location>
        <begin position="26"/>
        <end position="261"/>
    </location>
</feature>
<accession>A0A917N7L0</accession>
<dbReference type="GO" id="GO:0047372">
    <property type="term" value="F:monoacylglycerol lipase activity"/>
    <property type="evidence" value="ECO:0007669"/>
    <property type="project" value="UniProtKB-EC"/>
</dbReference>
<dbReference type="AlphaFoldDB" id="A0A917N7L0"/>
<evidence type="ECO:0000256" key="3">
    <source>
        <dbReference type="ARBA" id="ARBA00013254"/>
    </source>
</evidence>
<evidence type="ECO:0000256" key="1">
    <source>
        <dbReference type="ARBA" id="ARBA00001613"/>
    </source>
</evidence>
<evidence type="ECO:0000313" key="7">
    <source>
        <dbReference type="Proteomes" id="UP000613743"/>
    </source>
</evidence>
<dbReference type="RefSeq" id="WP_188918322.1">
    <property type="nucleotide sequence ID" value="NZ_BMPZ01000002.1"/>
</dbReference>
<dbReference type="SUPFAM" id="SSF53474">
    <property type="entry name" value="alpha/beta-Hydrolases"/>
    <property type="match status" value="1"/>
</dbReference>
<dbReference type="Proteomes" id="UP000613743">
    <property type="component" value="Unassembled WGS sequence"/>
</dbReference>
<dbReference type="EMBL" id="BMPZ01000002">
    <property type="protein sequence ID" value="GGI73726.1"/>
    <property type="molecule type" value="Genomic_DNA"/>
</dbReference>
<dbReference type="FunFam" id="3.40.50.1820:FF:000117">
    <property type="entry name" value="Monoglyceride lipase, putative"/>
    <property type="match status" value="1"/>
</dbReference>
<dbReference type="EC" id="3.1.1.23" evidence="3"/>
<evidence type="ECO:0000256" key="2">
    <source>
        <dbReference type="ARBA" id="ARBA00008645"/>
    </source>
</evidence>
<gene>
    <name evidence="6" type="ORF">GCM10009332_09080</name>
</gene>
<dbReference type="Gene3D" id="3.40.50.1820">
    <property type="entry name" value="alpha/beta hydrolase"/>
    <property type="match status" value="1"/>
</dbReference>
<evidence type="ECO:0000256" key="4">
    <source>
        <dbReference type="ARBA" id="ARBA00071261"/>
    </source>
</evidence>
<evidence type="ECO:0000259" key="5">
    <source>
        <dbReference type="Pfam" id="PF12146"/>
    </source>
</evidence>
<comment type="similarity">
    <text evidence="2">Belongs to the AB hydrolase superfamily.</text>
</comment>
<proteinExistence type="inferred from homology"/>
<name>A0A917N7L0_9GAMM</name>
<reference evidence="6" key="2">
    <citation type="submission" date="2020-09" db="EMBL/GenBank/DDBJ databases">
        <authorList>
            <person name="Sun Q."/>
            <person name="Ohkuma M."/>
        </authorList>
    </citation>
    <scope>NUCLEOTIDE SEQUENCE</scope>
    <source>
        <strain evidence="6">JCM 30804</strain>
    </source>
</reference>